<accession>A0ABS7QNR0</accession>
<organism evidence="2 3">
    <name type="scientific">Streptantibioticus parmotrematis</name>
    <dbReference type="NCBI Taxonomy" id="2873249"/>
    <lineage>
        <taxon>Bacteria</taxon>
        <taxon>Bacillati</taxon>
        <taxon>Actinomycetota</taxon>
        <taxon>Actinomycetes</taxon>
        <taxon>Kitasatosporales</taxon>
        <taxon>Streptomycetaceae</taxon>
        <taxon>Streptantibioticus</taxon>
    </lineage>
</organism>
<evidence type="ECO:0008006" key="4">
    <source>
        <dbReference type="Google" id="ProtNLM"/>
    </source>
</evidence>
<comment type="caution">
    <text evidence="2">The sequence shown here is derived from an EMBL/GenBank/DDBJ whole genome shotgun (WGS) entry which is preliminary data.</text>
</comment>
<keyword evidence="3" id="KW-1185">Reference proteome</keyword>
<evidence type="ECO:0000313" key="2">
    <source>
        <dbReference type="EMBL" id="MBY8884813.1"/>
    </source>
</evidence>
<dbReference type="Proteomes" id="UP001198565">
    <property type="component" value="Unassembled WGS sequence"/>
</dbReference>
<proteinExistence type="predicted"/>
<dbReference type="EMBL" id="JAINVZ010000004">
    <property type="protein sequence ID" value="MBY8884813.1"/>
    <property type="molecule type" value="Genomic_DNA"/>
</dbReference>
<protein>
    <recommendedName>
        <fullName evidence="4">4Fe-4S Wbl-type domain-containing protein</fullName>
    </recommendedName>
</protein>
<evidence type="ECO:0000256" key="1">
    <source>
        <dbReference type="SAM" id="MobiDB-lite"/>
    </source>
</evidence>
<feature type="region of interest" description="Disordered" evidence="1">
    <location>
        <begin position="121"/>
        <end position="143"/>
    </location>
</feature>
<reference evidence="2 3" key="1">
    <citation type="submission" date="2021-08" db="EMBL/GenBank/DDBJ databases">
        <title>Streptomyces sp. PTM05 isolated from lichen.</title>
        <authorList>
            <person name="Somphong A."/>
            <person name="Phongsopitanun W."/>
            <person name="Tanasupawat S."/>
        </authorList>
    </citation>
    <scope>NUCLEOTIDE SEQUENCE [LARGE SCALE GENOMIC DNA]</scope>
    <source>
        <strain evidence="2 3">Ptm05</strain>
    </source>
</reference>
<name>A0ABS7QNR0_9ACTN</name>
<gene>
    <name evidence="2" type="ORF">K7472_08130</name>
</gene>
<sequence>MDGAWWTDAPCAGDLRFAPPEAEQAAAFLRSPLARQLLATCQDCPFRSACISRVLPRKSGFDGICGGRLWIDGQVQAECADADPGELAEHGSYIPHGTESGARAHNRRGEPACAWCREAGRRAQADRRARRRAARPDPSSPTH</sequence>
<feature type="region of interest" description="Disordered" evidence="1">
    <location>
        <begin position="86"/>
        <end position="106"/>
    </location>
</feature>
<dbReference type="RefSeq" id="WP_222975579.1">
    <property type="nucleotide sequence ID" value="NZ_JAINVZ010000004.1"/>
</dbReference>
<evidence type="ECO:0000313" key="3">
    <source>
        <dbReference type="Proteomes" id="UP001198565"/>
    </source>
</evidence>